<dbReference type="PROSITE" id="PS51192">
    <property type="entry name" value="HELICASE_ATP_BIND_1"/>
    <property type="match status" value="1"/>
</dbReference>
<evidence type="ECO:0000256" key="6">
    <source>
        <dbReference type="ARBA" id="ARBA00022840"/>
    </source>
</evidence>
<dbReference type="InterPro" id="IPR027417">
    <property type="entry name" value="P-loop_NTPase"/>
</dbReference>
<dbReference type="Gene3D" id="1.10.3380.30">
    <property type="match status" value="1"/>
</dbReference>
<evidence type="ECO:0000256" key="2">
    <source>
        <dbReference type="ARBA" id="ARBA00010140"/>
    </source>
</evidence>
<dbReference type="Pfam" id="PF13234">
    <property type="entry name" value="MTR4_beta-barrel"/>
    <property type="match status" value="1"/>
</dbReference>
<feature type="region of interest" description="Disordered" evidence="8">
    <location>
        <begin position="1"/>
        <end position="95"/>
    </location>
</feature>
<keyword evidence="12" id="KW-1185">Reference proteome</keyword>
<dbReference type="SMART" id="SM00487">
    <property type="entry name" value="DEXDc"/>
    <property type="match status" value="1"/>
</dbReference>
<keyword evidence="4" id="KW-0378">Hydrolase</keyword>
<dbReference type="OrthoDB" id="64767at2759"/>
<name>A0A8H4NFB6_9PEZI</name>
<dbReference type="AlphaFoldDB" id="A0A8H4NFB6"/>
<comment type="caution">
    <text evidence="11">The sequence shown here is derived from an EMBL/GenBank/DDBJ whole genome shotgun (WGS) entry which is preliminary data.</text>
</comment>
<evidence type="ECO:0000256" key="7">
    <source>
        <dbReference type="ARBA" id="ARBA00023242"/>
    </source>
</evidence>
<evidence type="ECO:0000256" key="1">
    <source>
        <dbReference type="ARBA" id="ARBA00004123"/>
    </source>
</evidence>
<dbReference type="InterPro" id="IPR011545">
    <property type="entry name" value="DEAD/DEAH_box_helicase_dom"/>
</dbReference>
<evidence type="ECO:0000259" key="10">
    <source>
        <dbReference type="PROSITE" id="PS51194"/>
    </source>
</evidence>
<dbReference type="CDD" id="cd18024">
    <property type="entry name" value="DEXHc_Mtr4-like"/>
    <property type="match status" value="1"/>
</dbReference>
<evidence type="ECO:0000313" key="11">
    <source>
        <dbReference type="EMBL" id="KAF4312957.1"/>
    </source>
</evidence>
<evidence type="ECO:0000256" key="3">
    <source>
        <dbReference type="ARBA" id="ARBA00022741"/>
    </source>
</evidence>
<dbReference type="Pfam" id="PF21408">
    <property type="entry name" value="MTR4-like_stalk"/>
    <property type="match status" value="1"/>
</dbReference>
<dbReference type="PIRSF" id="PIRSF005198">
    <property type="entry name" value="Antiviral_helicase_SKI2"/>
    <property type="match status" value="1"/>
</dbReference>
<evidence type="ECO:0000313" key="12">
    <source>
        <dbReference type="Proteomes" id="UP000572817"/>
    </source>
</evidence>
<dbReference type="GO" id="GO:0016787">
    <property type="term" value="F:hydrolase activity"/>
    <property type="evidence" value="ECO:0007669"/>
    <property type="project" value="UniProtKB-KW"/>
</dbReference>
<dbReference type="InterPro" id="IPR012961">
    <property type="entry name" value="Ski2/MTR4_C"/>
</dbReference>
<dbReference type="Pfam" id="PF00271">
    <property type="entry name" value="Helicase_C"/>
    <property type="match status" value="1"/>
</dbReference>
<dbReference type="FunFam" id="2.40.30.300:FF:000001">
    <property type="entry name" value="Mtr4 exosome RNA helicase"/>
    <property type="match status" value="1"/>
</dbReference>
<protein>
    <submittedName>
        <fullName evidence="11">Helicase</fullName>
    </submittedName>
</protein>
<gene>
    <name evidence="11" type="ORF">GTA08_BOTSDO00841</name>
</gene>
<dbReference type="EMBL" id="WWBZ02000001">
    <property type="protein sequence ID" value="KAF4312957.1"/>
    <property type="molecule type" value="Genomic_DNA"/>
</dbReference>
<dbReference type="FunFam" id="3.40.50.300:FF:000083">
    <property type="entry name" value="ATP-dependent RNA helicase DOB1"/>
    <property type="match status" value="1"/>
</dbReference>
<dbReference type="InterPro" id="IPR001650">
    <property type="entry name" value="Helicase_C-like"/>
</dbReference>
<feature type="region of interest" description="Disordered" evidence="8">
    <location>
        <begin position="362"/>
        <end position="391"/>
    </location>
</feature>
<dbReference type="InterPro" id="IPR025696">
    <property type="entry name" value="Beta-barrel_MTR4"/>
</dbReference>
<dbReference type="PANTHER" id="PTHR12131">
    <property type="entry name" value="ATP-DEPENDENT RNA AND DNA HELICASE"/>
    <property type="match status" value="1"/>
</dbReference>
<dbReference type="CDD" id="cd18795">
    <property type="entry name" value="SF2_C_Ski2"/>
    <property type="match status" value="1"/>
</dbReference>
<dbReference type="GO" id="GO:0000460">
    <property type="term" value="P:maturation of 5.8S rRNA"/>
    <property type="evidence" value="ECO:0007669"/>
    <property type="project" value="TreeGrafter"/>
</dbReference>
<dbReference type="GO" id="GO:0003724">
    <property type="term" value="F:RNA helicase activity"/>
    <property type="evidence" value="ECO:0007669"/>
    <property type="project" value="InterPro"/>
</dbReference>
<sequence>MDELFDVFDGEPQSAQGSQPKQPKKNKKRQANGSVKSRDGNADTPSNDATMTDAPPTAQDEPEAATNGAQDQLAAKRLRRDEPDPVVTDSFETEQSREVAAAAGLQAQQDGAAVVLSHQVRHQVALPPDYDYVPISEHKPPEHPAREYPFTLDPFQQVSVHSIQRNESVLVSAHTSAGKTVVAEYAIAHCLKNNQRVIYTSPIKALSNQKYREFMADFGDVGLMTGDVTINPTATCLVMTTEILRSMLYRGSEIMREVAWVIFDEVHYMRDKSRGVVWEETIILLPDKVRYVFLSATIPNAMQFAEWITKTHNQPCHVVYTDFRPTPLQHYFFPAGADGIHLIVDEKGVFREENFQKAMQTISDKQGDDPADAMAKRKGKGKDKKLNKGGQKGPSDIYKIVKMIMMKNYNPVIVFSFSKRECENLALQMSTLSFNDDSEKQLVTKVFNSAIESLSEQDRELPQIQHLLPLLKRGIGVHHSGLLPILKETIEILFQEGLIKVLFATETFSIGLNMPAKTVVFTSVRKFDGVSQRWVTPSEFIQMSGRAGRRGLDDRGIVIMMIDEKMEPTVAKEIVRGEQDKLNSAFYLSYNMILNLMRVEGISPEFMLERCFFQFQNTASVSGLEKHLNELEHDKASIQVQDESTIREYYDLRQQLNQYTKDMRDVITHPNYCLQFMQSGRLVRIKHKDYDFGWGAVVNFTHRKPGKNQKASDISPQQSYVVDVLLQVANDVTFAPQPNQDLPQGVRPPSPGEKGKMEVVPVLLSCIDSIGHLRIFLPSDLKSSEQRNSVRKALEEVKKRFPDGIAILDPIENMGITDDSFKKLLRKIEVLESRLLSNPLHNSPRLPDLYDQYAGKVELGNKIKGVKKQISNALSVMQLDELKCRKRVLRRLGFINEADVVQLKARVACEISTGDELVLSELLFNGFFNELAPEVCASALSCFIFEEKSNETPTLREELAKPFRDIQAQARIIAKVSQESKLAVNEDEYVDGFKYQLMEVVFAWSKGATFAEICKMTDVYEGSLIRLFRRLEELLRQIAQGAKVMGNSDLEQKFEKALEAIRRDLVAAQSLYL</sequence>
<dbReference type="InterPro" id="IPR014001">
    <property type="entry name" value="Helicase_ATP-bd"/>
</dbReference>
<dbReference type="SMART" id="SM00490">
    <property type="entry name" value="HELICc"/>
    <property type="match status" value="1"/>
</dbReference>
<dbReference type="GO" id="GO:0005634">
    <property type="term" value="C:nucleus"/>
    <property type="evidence" value="ECO:0007669"/>
    <property type="project" value="UniProtKB-SubCell"/>
</dbReference>
<dbReference type="Proteomes" id="UP000572817">
    <property type="component" value="Unassembled WGS sequence"/>
</dbReference>
<dbReference type="FunFam" id="1.10.3380.30:FF:000003">
    <property type="entry name" value="ATP dependent RNA helicase (Dob1)"/>
    <property type="match status" value="1"/>
</dbReference>
<dbReference type="SUPFAM" id="SSF52540">
    <property type="entry name" value="P-loop containing nucleoside triphosphate hydrolases"/>
    <property type="match status" value="1"/>
</dbReference>
<dbReference type="Pfam" id="PF00270">
    <property type="entry name" value="DEAD"/>
    <property type="match status" value="1"/>
</dbReference>
<feature type="domain" description="Helicase C-terminal" evidence="10">
    <location>
        <begin position="396"/>
        <end position="600"/>
    </location>
</feature>
<dbReference type="FunFam" id="3.40.50.300:FF:000141">
    <property type="entry name" value="ATP-dependent RNA helicase DOB1"/>
    <property type="match status" value="1"/>
</dbReference>
<evidence type="ECO:0000256" key="8">
    <source>
        <dbReference type="SAM" id="MobiDB-lite"/>
    </source>
</evidence>
<dbReference type="Gene3D" id="3.40.50.300">
    <property type="entry name" value="P-loop containing nucleotide triphosphate hydrolases"/>
    <property type="match status" value="2"/>
</dbReference>
<organism evidence="11 12">
    <name type="scientific">Botryosphaeria dothidea</name>
    <dbReference type="NCBI Taxonomy" id="55169"/>
    <lineage>
        <taxon>Eukaryota</taxon>
        <taxon>Fungi</taxon>
        <taxon>Dikarya</taxon>
        <taxon>Ascomycota</taxon>
        <taxon>Pezizomycotina</taxon>
        <taxon>Dothideomycetes</taxon>
        <taxon>Dothideomycetes incertae sedis</taxon>
        <taxon>Botryosphaeriales</taxon>
        <taxon>Botryosphaeriaceae</taxon>
        <taxon>Botryosphaeria</taxon>
    </lineage>
</organism>
<comment type="subcellular location">
    <subcellularLocation>
        <location evidence="1">Nucleus</location>
    </subcellularLocation>
</comment>
<dbReference type="InterPro" id="IPR048392">
    <property type="entry name" value="MTR4-like_stalk"/>
</dbReference>
<dbReference type="GO" id="GO:0003723">
    <property type="term" value="F:RNA binding"/>
    <property type="evidence" value="ECO:0007669"/>
    <property type="project" value="InterPro"/>
</dbReference>
<comment type="similarity">
    <text evidence="2">Belongs to the helicase family. SKI2 subfamily.</text>
</comment>
<dbReference type="InterPro" id="IPR050699">
    <property type="entry name" value="RNA-DNA_Helicase"/>
</dbReference>
<dbReference type="CDD" id="cd13154">
    <property type="entry name" value="KOW_Mtr4"/>
    <property type="match status" value="1"/>
</dbReference>
<dbReference type="PROSITE" id="PS51194">
    <property type="entry name" value="HELICASE_CTER"/>
    <property type="match status" value="1"/>
</dbReference>
<dbReference type="Gene3D" id="2.40.30.300">
    <property type="match status" value="1"/>
</dbReference>
<dbReference type="PANTHER" id="PTHR12131:SF7">
    <property type="entry name" value="EXOSOME RNA HELICASE MTR4"/>
    <property type="match status" value="1"/>
</dbReference>
<feature type="compositionally biased region" description="Basic residues" evidence="8">
    <location>
        <begin position="376"/>
        <end position="387"/>
    </location>
</feature>
<dbReference type="GO" id="GO:0005524">
    <property type="term" value="F:ATP binding"/>
    <property type="evidence" value="ECO:0007669"/>
    <property type="project" value="UniProtKB-KW"/>
</dbReference>
<feature type="domain" description="Helicase ATP-binding" evidence="9">
    <location>
        <begin position="160"/>
        <end position="316"/>
    </location>
</feature>
<reference evidence="11" key="1">
    <citation type="submission" date="2020-04" db="EMBL/GenBank/DDBJ databases">
        <title>Genome Assembly and Annotation of Botryosphaeria dothidea sdau 11-99, a Latent Pathogen of Apple Fruit Ring Rot in China.</title>
        <authorList>
            <person name="Yu C."/>
            <person name="Diao Y."/>
            <person name="Lu Q."/>
            <person name="Zhao J."/>
            <person name="Cui S."/>
            <person name="Peng C."/>
            <person name="He B."/>
            <person name="Liu H."/>
        </authorList>
    </citation>
    <scope>NUCLEOTIDE SEQUENCE [LARGE SCALE GENOMIC DNA]</scope>
    <source>
        <strain evidence="11">Sdau11-99</strain>
    </source>
</reference>
<dbReference type="InterPro" id="IPR016438">
    <property type="entry name" value="SKI2-like"/>
</dbReference>
<dbReference type="GO" id="GO:0006401">
    <property type="term" value="P:RNA catabolic process"/>
    <property type="evidence" value="ECO:0007669"/>
    <property type="project" value="InterPro"/>
</dbReference>
<dbReference type="Pfam" id="PF08148">
    <property type="entry name" value="DSHCT"/>
    <property type="match status" value="1"/>
</dbReference>
<evidence type="ECO:0000256" key="5">
    <source>
        <dbReference type="ARBA" id="ARBA00022806"/>
    </source>
</evidence>
<keyword evidence="5 11" id="KW-0347">Helicase</keyword>
<proteinExistence type="inferred from homology"/>
<evidence type="ECO:0000259" key="9">
    <source>
        <dbReference type="PROSITE" id="PS51192"/>
    </source>
</evidence>
<keyword evidence="3" id="KW-0547">Nucleotide-binding</keyword>
<keyword evidence="6" id="KW-0067">ATP-binding</keyword>
<evidence type="ECO:0000256" key="4">
    <source>
        <dbReference type="ARBA" id="ARBA00022801"/>
    </source>
</evidence>
<dbReference type="SMART" id="SM01142">
    <property type="entry name" value="DSHCT"/>
    <property type="match status" value="1"/>
</dbReference>
<accession>A0A8H4NFB6</accession>
<keyword evidence="7" id="KW-0539">Nucleus</keyword>